<dbReference type="AlphaFoldDB" id="A0A4Z0QEB6"/>
<proteinExistence type="predicted"/>
<evidence type="ECO:0000313" key="2">
    <source>
        <dbReference type="EMBL" id="TGE28410.1"/>
    </source>
</evidence>
<sequence length="72" mass="7196">MLLVVLATGGGLLLLGLLVAVGALGRASLRVLVRDFLLVRLAAASASVMLPLVMGTAAHGHSLPALLAPNSD</sequence>
<feature type="transmembrane region" description="Helical" evidence="1">
    <location>
        <begin position="37"/>
        <end position="58"/>
    </location>
</feature>
<organism evidence="2 3">
    <name type="scientific">Hymenobacter metallicola</name>
    <dbReference type="NCBI Taxonomy" id="2563114"/>
    <lineage>
        <taxon>Bacteria</taxon>
        <taxon>Pseudomonadati</taxon>
        <taxon>Bacteroidota</taxon>
        <taxon>Cytophagia</taxon>
        <taxon>Cytophagales</taxon>
        <taxon>Hymenobacteraceae</taxon>
        <taxon>Hymenobacter</taxon>
    </lineage>
</organism>
<accession>A0A4Z0QEB6</accession>
<protein>
    <submittedName>
        <fullName evidence="2">Uncharacterized protein</fullName>
    </submittedName>
</protein>
<reference evidence="2 3" key="1">
    <citation type="submission" date="2019-04" db="EMBL/GenBank/DDBJ databases">
        <authorList>
            <person name="Feng G."/>
            <person name="Zhang J."/>
            <person name="Zhu H."/>
        </authorList>
    </citation>
    <scope>NUCLEOTIDE SEQUENCE [LARGE SCALE GENOMIC DNA]</scope>
    <source>
        <strain evidence="2 3">9PBR-1</strain>
    </source>
</reference>
<dbReference type="RefSeq" id="WP_135391850.1">
    <property type="nucleotide sequence ID" value="NZ_SRMB01000001.1"/>
</dbReference>
<gene>
    <name evidence="2" type="ORF">E5K02_02795</name>
</gene>
<dbReference type="Proteomes" id="UP000298471">
    <property type="component" value="Unassembled WGS sequence"/>
</dbReference>
<dbReference type="EMBL" id="SRMB01000001">
    <property type="protein sequence ID" value="TGE28410.1"/>
    <property type="molecule type" value="Genomic_DNA"/>
</dbReference>
<evidence type="ECO:0000313" key="3">
    <source>
        <dbReference type="Proteomes" id="UP000298471"/>
    </source>
</evidence>
<keyword evidence="1" id="KW-0472">Membrane</keyword>
<keyword evidence="1" id="KW-1133">Transmembrane helix</keyword>
<name>A0A4Z0QEB6_9BACT</name>
<evidence type="ECO:0000256" key="1">
    <source>
        <dbReference type="SAM" id="Phobius"/>
    </source>
</evidence>
<comment type="caution">
    <text evidence="2">The sequence shown here is derived from an EMBL/GenBank/DDBJ whole genome shotgun (WGS) entry which is preliminary data.</text>
</comment>
<keyword evidence="3" id="KW-1185">Reference proteome</keyword>
<keyword evidence="1" id="KW-0812">Transmembrane</keyword>